<dbReference type="CDD" id="cd14789">
    <property type="entry name" value="Tiki"/>
    <property type="match status" value="1"/>
</dbReference>
<protein>
    <recommendedName>
        <fullName evidence="3">TraB/GumN family protein</fullName>
    </recommendedName>
</protein>
<reference evidence="1 2" key="1">
    <citation type="submission" date="2023-02" db="EMBL/GenBank/DDBJ databases">
        <title>Oceanobacillus kimchii IFOP_LL358 isolated form Alexandrium catenella lab strain.</title>
        <authorList>
            <person name="Gajardo G."/>
            <person name="Ueki S."/>
            <person name="Maruyama F."/>
        </authorList>
    </citation>
    <scope>NUCLEOTIDE SEQUENCE [LARGE SCALE GENOMIC DNA]</scope>
    <source>
        <strain evidence="1 2">IFOP_LL358</strain>
    </source>
</reference>
<accession>A0ABQ5TJ05</accession>
<dbReference type="InterPro" id="IPR002816">
    <property type="entry name" value="TraB/PrgY/GumN_fam"/>
</dbReference>
<organism evidence="1 2">
    <name type="scientific">Oceanobacillus kimchii</name>
    <dbReference type="NCBI Taxonomy" id="746691"/>
    <lineage>
        <taxon>Bacteria</taxon>
        <taxon>Bacillati</taxon>
        <taxon>Bacillota</taxon>
        <taxon>Bacilli</taxon>
        <taxon>Bacillales</taxon>
        <taxon>Bacillaceae</taxon>
        <taxon>Oceanobacillus</taxon>
    </lineage>
</organism>
<proteinExistence type="predicted"/>
<dbReference type="InterPro" id="IPR047111">
    <property type="entry name" value="YbaP-like"/>
</dbReference>
<sequence>MTYDYDGNGGLLWKIVNGETTLYVQGIIHVGHEDFYPLANAIEEAYDSANVILPEINVVEPEVNAEEINKLALFSEGMTLDKVLSPKSLKKLSGILEAQELSLENFNKYQPWYIESILGAFIREKSDLRPEYGVDLYFLKRALEDGKEIIELETVEDQYNVFSSYNLDTQVKMLEHTIQTFEQQADWINQLGYSWVHSNSSSSKEELINIVTNDLNRADDEYQKEMNDTRNINMVNKLDEILQSESRQTYFVIVGSGHTVIDPSILSEFREKGYNVKSIY</sequence>
<dbReference type="Proteomes" id="UP001275436">
    <property type="component" value="Unassembled WGS sequence"/>
</dbReference>
<comment type="caution">
    <text evidence="1">The sequence shown here is derived from an EMBL/GenBank/DDBJ whole genome shotgun (WGS) entry which is preliminary data.</text>
</comment>
<evidence type="ECO:0000313" key="2">
    <source>
        <dbReference type="Proteomes" id="UP001275436"/>
    </source>
</evidence>
<dbReference type="Pfam" id="PF01963">
    <property type="entry name" value="TraB_PrgY_gumN"/>
    <property type="match status" value="1"/>
</dbReference>
<name>A0ABQ5TJ05_9BACI</name>
<dbReference type="RefSeq" id="WP_317957900.1">
    <property type="nucleotide sequence ID" value="NZ_BSKO01000001.1"/>
</dbReference>
<dbReference type="EMBL" id="BSKO01000001">
    <property type="protein sequence ID" value="GLO65684.1"/>
    <property type="molecule type" value="Genomic_DNA"/>
</dbReference>
<keyword evidence="2" id="KW-1185">Reference proteome</keyword>
<dbReference type="PANTHER" id="PTHR40590">
    <property type="entry name" value="CYTOPLASMIC PROTEIN-RELATED"/>
    <property type="match status" value="1"/>
</dbReference>
<evidence type="ECO:0000313" key="1">
    <source>
        <dbReference type="EMBL" id="GLO65684.1"/>
    </source>
</evidence>
<dbReference type="PANTHER" id="PTHR40590:SF1">
    <property type="entry name" value="CYTOPLASMIC PROTEIN"/>
    <property type="match status" value="1"/>
</dbReference>
<gene>
    <name evidence="1" type="ORF">MACH08_14680</name>
</gene>
<evidence type="ECO:0008006" key="3">
    <source>
        <dbReference type="Google" id="ProtNLM"/>
    </source>
</evidence>